<accession>A0A433TW32</accession>
<comment type="caution">
    <text evidence="2">The sequence shown here is derived from an EMBL/GenBank/DDBJ whole genome shotgun (WGS) entry which is preliminary data.</text>
</comment>
<feature type="compositionally biased region" description="Polar residues" evidence="1">
    <location>
        <begin position="1"/>
        <end position="13"/>
    </location>
</feature>
<dbReference type="Proteomes" id="UP000271974">
    <property type="component" value="Unassembled WGS sequence"/>
</dbReference>
<proteinExistence type="predicted"/>
<evidence type="ECO:0000313" key="2">
    <source>
        <dbReference type="EMBL" id="RUS85784.1"/>
    </source>
</evidence>
<organism evidence="2 3">
    <name type="scientific">Elysia chlorotica</name>
    <name type="common">Eastern emerald elysia</name>
    <name type="synonym">Sea slug</name>
    <dbReference type="NCBI Taxonomy" id="188477"/>
    <lineage>
        <taxon>Eukaryota</taxon>
        <taxon>Metazoa</taxon>
        <taxon>Spiralia</taxon>
        <taxon>Lophotrochozoa</taxon>
        <taxon>Mollusca</taxon>
        <taxon>Gastropoda</taxon>
        <taxon>Heterobranchia</taxon>
        <taxon>Euthyneura</taxon>
        <taxon>Panpulmonata</taxon>
        <taxon>Sacoglossa</taxon>
        <taxon>Placobranchoidea</taxon>
        <taxon>Plakobranchidae</taxon>
        <taxon>Elysia</taxon>
    </lineage>
</organism>
<reference evidence="2 3" key="1">
    <citation type="submission" date="2019-01" db="EMBL/GenBank/DDBJ databases">
        <title>A draft genome assembly of the solar-powered sea slug Elysia chlorotica.</title>
        <authorList>
            <person name="Cai H."/>
            <person name="Li Q."/>
            <person name="Fang X."/>
            <person name="Li J."/>
            <person name="Curtis N.E."/>
            <person name="Altenburger A."/>
            <person name="Shibata T."/>
            <person name="Feng M."/>
            <person name="Maeda T."/>
            <person name="Schwartz J.A."/>
            <person name="Shigenobu S."/>
            <person name="Lundholm N."/>
            <person name="Nishiyama T."/>
            <person name="Yang H."/>
            <person name="Hasebe M."/>
            <person name="Li S."/>
            <person name="Pierce S.K."/>
            <person name="Wang J."/>
        </authorList>
    </citation>
    <scope>NUCLEOTIDE SEQUENCE [LARGE SCALE GENOMIC DNA]</scope>
    <source>
        <strain evidence="2">EC2010</strain>
        <tissue evidence="2">Whole organism of an adult</tissue>
    </source>
</reference>
<protein>
    <submittedName>
        <fullName evidence="2">Uncharacterized protein</fullName>
    </submittedName>
</protein>
<dbReference type="PANTHER" id="PTHR33480">
    <property type="entry name" value="SET DOMAIN-CONTAINING PROTEIN-RELATED"/>
    <property type="match status" value="1"/>
</dbReference>
<dbReference type="OrthoDB" id="10059338at2759"/>
<sequence length="183" mass="20875">MQFPEASSESWNPSGLDLETDGSGTECDKEVMSVDCEFVMNECDQKELSDRRLYRKPISEKELIVASHIYPNSRSSSPIYEYDYPALNKSSCENKMSVCKHAHFSKRVWDRKQMCLYSSKYFLKLSKHLPRVHYTGIEVACACAFPKNSKERKAAFKAIMNKGDFIYNQNIAKSGDGTLIAAR</sequence>
<dbReference type="STRING" id="188477.A0A433TW32"/>
<dbReference type="AlphaFoldDB" id="A0A433TW32"/>
<evidence type="ECO:0000313" key="3">
    <source>
        <dbReference type="Proteomes" id="UP000271974"/>
    </source>
</evidence>
<keyword evidence="3" id="KW-1185">Reference proteome</keyword>
<dbReference type="PANTHER" id="PTHR33480:SF1">
    <property type="entry name" value="TYR RECOMBINASE DOMAIN-CONTAINING PROTEIN"/>
    <property type="match status" value="1"/>
</dbReference>
<dbReference type="EMBL" id="RQTK01000159">
    <property type="protein sequence ID" value="RUS85784.1"/>
    <property type="molecule type" value="Genomic_DNA"/>
</dbReference>
<name>A0A433TW32_ELYCH</name>
<evidence type="ECO:0000256" key="1">
    <source>
        <dbReference type="SAM" id="MobiDB-lite"/>
    </source>
</evidence>
<gene>
    <name evidence="2" type="ORF">EGW08_006413</name>
</gene>
<feature type="region of interest" description="Disordered" evidence="1">
    <location>
        <begin position="1"/>
        <end position="26"/>
    </location>
</feature>